<name>A0AAP4C7M6_9MICC</name>
<keyword evidence="2" id="KW-0238">DNA-binding</keyword>
<dbReference type="SMART" id="SM00448">
    <property type="entry name" value="REC"/>
    <property type="match status" value="1"/>
</dbReference>
<dbReference type="Gene3D" id="3.40.50.2300">
    <property type="match status" value="1"/>
</dbReference>
<dbReference type="SMART" id="SM00421">
    <property type="entry name" value="HTH_LUXR"/>
    <property type="match status" value="1"/>
</dbReference>
<dbReference type="GO" id="GO:0000160">
    <property type="term" value="P:phosphorelay signal transduction system"/>
    <property type="evidence" value="ECO:0007669"/>
    <property type="project" value="InterPro"/>
</dbReference>
<comment type="caution">
    <text evidence="5">The sequence shown here is derived from an EMBL/GenBank/DDBJ whole genome shotgun (WGS) entry which is preliminary data.</text>
</comment>
<dbReference type="EMBL" id="JASODW010000012">
    <property type="protein sequence ID" value="MDK6275794.1"/>
    <property type="molecule type" value="Genomic_DNA"/>
</dbReference>
<evidence type="ECO:0000256" key="2">
    <source>
        <dbReference type="ARBA" id="ARBA00023125"/>
    </source>
</evidence>
<dbReference type="InterPro" id="IPR000792">
    <property type="entry name" value="Tscrpt_reg_LuxR_C"/>
</dbReference>
<gene>
    <name evidence="5" type="ORF">QP116_08640</name>
</gene>
<dbReference type="CDD" id="cd17535">
    <property type="entry name" value="REC_NarL-like"/>
    <property type="match status" value="1"/>
</dbReference>
<dbReference type="PROSITE" id="PS50110">
    <property type="entry name" value="RESPONSE_REGULATORY"/>
    <property type="match status" value="1"/>
</dbReference>
<evidence type="ECO:0000256" key="1">
    <source>
        <dbReference type="ARBA" id="ARBA00022553"/>
    </source>
</evidence>
<dbReference type="Pfam" id="PF00072">
    <property type="entry name" value="Response_reg"/>
    <property type="match status" value="1"/>
</dbReference>
<feature type="domain" description="Response regulatory" evidence="4">
    <location>
        <begin position="6"/>
        <end position="122"/>
    </location>
</feature>
<organism evidence="5 6">
    <name type="scientific">Pseudoglutamicibacter cumminsii</name>
    <dbReference type="NCBI Taxonomy" id="156979"/>
    <lineage>
        <taxon>Bacteria</taxon>
        <taxon>Bacillati</taxon>
        <taxon>Actinomycetota</taxon>
        <taxon>Actinomycetes</taxon>
        <taxon>Micrococcales</taxon>
        <taxon>Micrococcaceae</taxon>
        <taxon>Pseudoglutamicibacter</taxon>
    </lineage>
</organism>
<keyword evidence="1 3" id="KW-0597">Phosphoprotein</keyword>
<dbReference type="GO" id="GO:0006355">
    <property type="term" value="P:regulation of DNA-templated transcription"/>
    <property type="evidence" value="ECO:0007669"/>
    <property type="project" value="InterPro"/>
</dbReference>
<dbReference type="PANTHER" id="PTHR43214">
    <property type="entry name" value="TWO-COMPONENT RESPONSE REGULATOR"/>
    <property type="match status" value="1"/>
</dbReference>
<feature type="modified residue" description="4-aspartylphosphate" evidence="3">
    <location>
        <position position="57"/>
    </location>
</feature>
<dbReference type="InterPro" id="IPR011006">
    <property type="entry name" value="CheY-like_superfamily"/>
</dbReference>
<dbReference type="SUPFAM" id="SSF46894">
    <property type="entry name" value="C-terminal effector domain of the bipartite response regulators"/>
    <property type="match status" value="1"/>
</dbReference>
<dbReference type="Pfam" id="PF00196">
    <property type="entry name" value="GerE"/>
    <property type="match status" value="1"/>
</dbReference>
<protein>
    <submittedName>
        <fullName evidence="5">Response regulator transcription factor</fullName>
    </submittedName>
</protein>
<reference evidence="5" key="1">
    <citation type="submission" date="2023-05" db="EMBL/GenBank/DDBJ databases">
        <title>Cataloging the Phylogenetic Diversity of Human Bladder Bacteria.</title>
        <authorList>
            <person name="Du J."/>
        </authorList>
    </citation>
    <scope>NUCLEOTIDE SEQUENCE</scope>
    <source>
        <strain evidence="5">UMB9978</strain>
    </source>
</reference>
<dbReference type="AlphaFoldDB" id="A0AAP4C7M6"/>
<dbReference type="GO" id="GO:0003677">
    <property type="term" value="F:DNA binding"/>
    <property type="evidence" value="ECO:0007669"/>
    <property type="project" value="UniProtKB-KW"/>
</dbReference>
<evidence type="ECO:0000313" key="6">
    <source>
        <dbReference type="Proteomes" id="UP001240483"/>
    </source>
</evidence>
<dbReference type="InterPro" id="IPR039420">
    <property type="entry name" value="WalR-like"/>
</dbReference>
<dbReference type="Proteomes" id="UP001240483">
    <property type="component" value="Unassembled WGS sequence"/>
</dbReference>
<evidence type="ECO:0000256" key="3">
    <source>
        <dbReference type="PROSITE-ProRule" id="PRU00169"/>
    </source>
</evidence>
<evidence type="ECO:0000259" key="4">
    <source>
        <dbReference type="PROSITE" id="PS50110"/>
    </source>
</evidence>
<dbReference type="RefSeq" id="WP_101629995.1">
    <property type="nucleotide sequence ID" value="NZ_CALUAG010000014.1"/>
</dbReference>
<dbReference type="InterPro" id="IPR016032">
    <property type="entry name" value="Sig_transdc_resp-reg_C-effctor"/>
</dbReference>
<dbReference type="InterPro" id="IPR001789">
    <property type="entry name" value="Sig_transdc_resp-reg_receiver"/>
</dbReference>
<proteinExistence type="predicted"/>
<dbReference type="InterPro" id="IPR058245">
    <property type="entry name" value="NreC/VraR/RcsB-like_REC"/>
</dbReference>
<dbReference type="SUPFAM" id="SSF52172">
    <property type="entry name" value="CheY-like"/>
    <property type="match status" value="1"/>
</dbReference>
<sequence>MNNIIRVAIADDDAIFRSSLYEVLAAREDIELVGTASDGLRLLKLLETRPVDVALLDVDMPRLNGIRTAELIAERYPKTAVAMLTAFRDENSLSQALQHNVRGFFTKDLSGEDIAANIRKVAAGETVLGNRPSQIMVQHFVKTSSRKRDPGLTDAVNNLPRHLRSVFDLLVQGLPNKAIAQELHLSDSTVRSYVSALFDATGYRTRGELMMAAIDAGDGLRQANTQRLQS</sequence>
<accession>A0AAP4C7M6</accession>
<evidence type="ECO:0000313" key="5">
    <source>
        <dbReference type="EMBL" id="MDK6275794.1"/>
    </source>
</evidence>